<evidence type="ECO:0000313" key="2">
    <source>
        <dbReference type="Proteomes" id="UP000443582"/>
    </source>
</evidence>
<keyword evidence="2" id="KW-1185">Reference proteome</keyword>
<accession>A0ABY0IH14</accession>
<proteinExistence type="predicted"/>
<dbReference type="EMBL" id="QDKL01000002">
    <property type="protein sequence ID" value="RZF21408.1"/>
    <property type="molecule type" value="Genomic_DNA"/>
</dbReference>
<comment type="caution">
    <text evidence="1">The sequence shown here is derived from an EMBL/GenBank/DDBJ whole genome shotgun (WGS) entry which is preliminary data.</text>
</comment>
<organism evidence="1 2">
    <name type="scientific">Halobacteriovorax vibrionivorans</name>
    <dbReference type="NCBI Taxonomy" id="2152716"/>
    <lineage>
        <taxon>Bacteria</taxon>
        <taxon>Pseudomonadati</taxon>
        <taxon>Bdellovibrionota</taxon>
        <taxon>Bacteriovoracia</taxon>
        <taxon>Bacteriovoracales</taxon>
        <taxon>Halobacteriovoraceae</taxon>
        <taxon>Halobacteriovorax</taxon>
    </lineage>
</organism>
<dbReference type="Pfam" id="PF03891">
    <property type="entry name" value="DUF333"/>
    <property type="match status" value="1"/>
</dbReference>
<gene>
    <name evidence="1" type="ORF">DAY19_06905</name>
</gene>
<evidence type="ECO:0000313" key="1">
    <source>
        <dbReference type="EMBL" id="RZF21408.1"/>
    </source>
</evidence>
<dbReference type="Proteomes" id="UP000443582">
    <property type="component" value="Unassembled WGS sequence"/>
</dbReference>
<protein>
    <submittedName>
        <fullName evidence="1">DUF333 domain-containing protein</fullName>
    </submittedName>
</protein>
<name>A0ABY0IH14_9BACT</name>
<sequence length="121" mass="13904">MFKMIILSTFTIFFTFDLFAKDFQIMKIYEKDKFKEVKIYKEGSGKNTVFMNDTCKKSKDCLKRRGKQKKARGLAGHPGSKACKAIGNSEYKILKMKNGNQIGFCRFSDGSMISAWSLLRD</sequence>
<dbReference type="RefSeq" id="WP_114706475.1">
    <property type="nucleotide sequence ID" value="NZ_QDKL01000002.1"/>
</dbReference>
<reference evidence="2" key="1">
    <citation type="journal article" date="2019" name="Int. J. Syst. Evol. Microbiol.">
        <title>Halobacteriovorax valvorus sp. nov., a novel prokaryotic predator isolated from coastal seawater of China.</title>
        <authorList>
            <person name="Chen M.-X."/>
        </authorList>
    </citation>
    <scope>NUCLEOTIDE SEQUENCE [LARGE SCALE GENOMIC DNA]</scope>
    <source>
        <strain evidence="2">BL9</strain>
    </source>
</reference>
<dbReference type="InterPro" id="IPR005590">
    <property type="entry name" value="DUF333"/>
</dbReference>